<dbReference type="Gene3D" id="1.10.540.10">
    <property type="entry name" value="Acyl-CoA dehydrogenase/oxidase, N-terminal domain"/>
    <property type="match status" value="1"/>
</dbReference>
<reference evidence="8" key="1">
    <citation type="submission" date="2016-01" db="EMBL/GenBank/DDBJ databases">
        <authorList>
            <person name="Peeters C."/>
        </authorList>
    </citation>
    <scope>NUCLEOTIDE SEQUENCE [LARGE SCALE GENOMIC DNA]</scope>
    <source>
        <strain evidence="8">LMG 29323</strain>
    </source>
</reference>
<dbReference type="InterPro" id="IPR036250">
    <property type="entry name" value="AcylCo_DH-like_C"/>
</dbReference>
<dbReference type="Gene3D" id="2.40.110.10">
    <property type="entry name" value="Butyryl-CoA Dehydrogenase, subunit A, domain 2"/>
    <property type="match status" value="1"/>
</dbReference>
<evidence type="ECO:0000259" key="6">
    <source>
        <dbReference type="Pfam" id="PF02770"/>
    </source>
</evidence>
<keyword evidence="3" id="KW-0285">Flavoprotein</keyword>
<dbReference type="RefSeq" id="WP_061179974.1">
    <property type="nucleotide sequence ID" value="NZ_FCOE02000056.1"/>
</dbReference>
<dbReference type="SUPFAM" id="SSF47203">
    <property type="entry name" value="Acyl-CoA dehydrogenase C-terminal domain-like"/>
    <property type="match status" value="1"/>
</dbReference>
<dbReference type="InterPro" id="IPR009100">
    <property type="entry name" value="AcylCoA_DH/oxidase_NM_dom_sf"/>
</dbReference>
<dbReference type="PANTHER" id="PTHR43884:SF12">
    <property type="entry name" value="ISOVALERYL-COA DEHYDROGENASE, MITOCHONDRIAL-RELATED"/>
    <property type="match status" value="1"/>
</dbReference>
<comment type="cofactor">
    <cofactor evidence="1">
        <name>FAD</name>
        <dbReference type="ChEBI" id="CHEBI:57692"/>
    </cofactor>
</comment>
<dbReference type="GO" id="GO:0003995">
    <property type="term" value="F:acyl-CoA dehydrogenase activity"/>
    <property type="evidence" value="ECO:0007669"/>
    <property type="project" value="TreeGrafter"/>
</dbReference>
<dbReference type="AlphaFoldDB" id="A0A158E098"/>
<evidence type="ECO:0000259" key="5">
    <source>
        <dbReference type="Pfam" id="PF00441"/>
    </source>
</evidence>
<comment type="similarity">
    <text evidence="2">Belongs to the acyl-CoA dehydrogenase family.</text>
</comment>
<evidence type="ECO:0000313" key="8">
    <source>
        <dbReference type="EMBL" id="SAL00090.1"/>
    </source>
</evidence>
<dbReference type="Proteomes" id="UP000054911">
    <property type="component" value="Unassembled WGS sequence"/>
</dbReference>
<dbReference type="InterPro" id="IPR046373">
    <property type="entry name" value="Acyl-CoA_Oxase/DH_mid-dom_sf"/>
</dbReference>
<keyword evidence="4" id="KW-0274">FAD</keyword>
<dbReference type="InterPro" id="IPR006091">
    <property type="entry name" value="Acyl-CoA_Oxase/DH_mid-dom"/>
</dbReference>
<feature type="domain" description="Acyl-CoA dehydrogenase/oxidase C-terminal" evidence="5">
    <location>
        <begin position="234"/>
        <end position="380"/>
    </location>
</feature>
<dbReference type="InterPro" id="IPR037069">
    <property type="entry name" value="AcylCoA_DH/ox_N_sf"/>
</dbReference>
<dbReference type="Pfam" id="PF02770">
    <property type="entry name" value="Acyl-CoA_dh_M"/>
    <property type="match status" value="1"/>
</dbReference>
<dbReference type="FunFam" id="1.20.140.10:FF:000012">
    <property type="entry name" value="Acyl-CoA dehydrogenase fadE12"/>
    <property type="match status" value="1"/>
</dbReference>
<dbReference type="EMBL" id="FCOE02000056">
    <property type="protein sequence ID" value="SAL00090.1"/>
    <property type="molecule type" value="Genomic_DNA"/>
</dbReference>
<evidence type="ECO:0000256" key="3">
    <source>
        <dbReference type="ARBA" id="ARBA00022630"/>
    </source>
</evidence>
<protein>
    <submittedName>
        <fullName evidence="8">Acyl-CoA dehydrogenase domain-containing protein</fullName>
    </submittedName>
</protein>
<dbReference type="Pfam" id="PF02771">
    <property type="entry name" value="Acyl-CoA_dh_N"/>
    <property type="match status" value="1"/>
</dbReference>
<dbReference type="Pfam" id="PF00441">
    <property type="entry name" value="Acyl-CoA_dh_1"/>
    <property type="match status" value="1"/>
</dbReference>
<keyword evidence="9" id="KW-1185">Reference proteome</keyword>
<dbReference type="Gene3D" id="1.20.140.10">
    <property type="entry name" value="Butyryl-CoA Dehydrogenase, subunit A, domain 3"/>
    <property type="match status" value="1"/>
</dbReference>
<feature type="domain" description="Acyl-CoA oxidase/dehydrogenase middle" evidence="6">
    <location>
        <begin position="122"/>
        <end position="221"/>
    </location>
</feature>
<gene>
    <name evidence="8" type="ORF">AWB80_07786</name>
</gene>
<dbReference type="PANTHER" id="PTHR43884">
    <property type="entry name" value="ACYL-COA DEHYDROGENASE"/>
    <property type="match status" value="1"/>
</dbReference>
<dbReference type="InterPro" id="IPR009075">
    <property type="entry name" value="AcylCo_DH/oxidase_C"/>
</dbReference>
<feature type="domain" description="Acyl-CoA dehydrogenase/oxidase N-terminal" evidence="7">
    <location>
        <begin position="7"/>
        <end position="118"/>
    </location>
</feature>
<dbReference type="OrthoDB" id="9769473at2"/>
<sequence>MFNLIGEQSAIVDGVSAVCRKFDDEYWATCERDERFPREFHRAMADAGWLGVTMPEEYGGAGLGIKEAALVMHTVALHGGGMAATSSIHMNMFGPHPMLVHGTAEQKDRWIPRLVAGQDQVCFGVTEPDAGLDTTSIKTFARKVDGGYIVSGRKMWISTAQVAHKILLLARTAPKHEKGKGKATDGMTLFYTDLDRTKIEVQRIPKHGRAAVDSNAVFIDDLFIPESDRIGEEGRGFHYLLDGLNPERILIAVEAIGIGQDALQRAARYARERVVFGRPIGQNQGIQHPLAEAWLNLESALLMAERAADLYDAGRPCGAEANGAKLLGSRVGYQACQTAVLTHGGMGYAKEYHVERLLREVLVTRIGPITDQMILCFIGEKVLDLPKSY</sequence>
<evidence type="ECO:0000256" key="4">
    <source>
        <dbReference type="ARBA" id="ARBA00022827"/>
    </source>
</evidence>
<dbReference type="InterPro" id="IPR013786">
    <property type="entry name" value="AcylCoA_DH/ox_N"/>
</dbReference>
<evidence type="ECO:0000256" key="1">
    <source>
        <dbReference type="ARBA" id="ARBA00001974"/>
    </source>
</evidence>
<dbReference type="PIRSF" id="PIRSF016578">
    <property type="entry name" value="HsaA"/>
    <property type="match status" value="1"/>
</dbReference>
<dbReference type="CDD" id="cd00567">
    <property type="entry name" value="ACAD"/>
    <property type="match status" value="1"/>
</dbReference>
<accession>A0A158E098</accession>
<dbReference type="SUPFAM" id="SSF56645">
    <property type="entry name" value="Acyl-CoA dehydrogenase NM domain-like"/>
    <property type="match status" value="1"/>
</dbReference>
<comment type="caution">
    <text evidence="8">The sequence shown here is derived from an EMBL/GenBank/DDBJ whole genome shotgun (WGS) entry which is preliminary data.</text>
</comment>
<organism evidence="8 9">
    <name type="scientific">Caballeronia pedi</name>
    <dbReference type="NCBI Taxonomy" id="1777141"/>
    <lineage>
        <taxon>Bacteria</taxon>
        <taxon>Pseudomonadati</taxon>
        <taxon>Pseudomonadota</taxon>
        <taxon>Betaproteobacteria</taxon>
        <taxon>Burkholderiales</taxon>
        <taxon>Burkholderiaceae</taxon>
        <taxon>Caballeronia</taxon>
    </lineage>
</organism>
<evidence type="ECO:0000313" key="9">
    <source>
        <dbReference type="Proteomes" id="UP000054911"/>
    </source>
</evidence>
<proteinExistence type="inferred from homology"/>
<evidence type="ECO:0000256" key="2">
    <source>
        <dbReference type="ARBA" id="ARBA00009347"/>
    </source>
</evidence>
<name>A0A158E098_9BURK</name>
<dbReference type="STRING" id="1777141.AWB80_07786"/>
<evidence type="ECO:0000259" key="7">
    <source>
        <dbReference type="Pfam" id="PF02771"/>
    </source>
</evidence>
<dbReference type="GO" id="GO:0050660">
    <property type="term" value="F:flavin adenine dinucleotide binding"/>
    <property type="evidence" value="ECO:0007669"/>
    <property type="project" value="InterPro"/>
</dbReference>